<feature type="compositionally biased region" description="Pro residues" evidence="1">
    <location>
        <begin position="61"/>
        <end position="76"/>
    </location>
</feature>
<feature type="region of interest" description="Disordered" evidence="1">
    <location>
        <begin position="28"/>
        <end position="102"/>
    </location>
</feature>
<evidence type="ECO:0000313" key="2">
    <source>
        <dbReference type="EMBL" id="PNI81114.1"/>
    </source>
</evidence>
<name>A0A2J8PAU1_PANTR</name>
<comment type="caution">
    <text evidence="2">The sequence shown here is derived from an EMBL/GenBank/DDBJ whole genome shotgun (WGS) entry which is preliminary data.</text>
</comment>
<reference evidence="2 3" key="1">
    <citation type="submission" date="2017-12" db="EMBL/GenBank/DDBJ databases">
        <title>High-resolution comparative analysis of great ape genomes.</title>
        <authorList>
            <person name="Pollen A."/>
            <person name="Hastie A."/>
            <person name="Hormozdiari F."/>
            <person name="Dougherty M."/>
            <person name="Liu R."/>
            <person name="Chaisson M."/>
            <person name="Hoppe E."/>
            <person name="Hill C."/>
            <person name="Pang A."/>
            <person name="Hillier L."/>
            <person name="Baker C."/>
            <person name="Armstrong J."/>
            <person name="Shendure J."/>
            <person name="Paten B."/>
            <person name="Wilson R."/>
            <person name="Chao H."/>
            <person name="Schneider V."/>
            <person name="Ventura M."/>
            <person name="Kronenberg Z."/>
            <person name="Murali S."/>
            <person name="Gordon D."/>
            <person name="Cantsilieris S."/>
            <person name="Munson K."/>
            <person name="Nelson B."/>
            <person name="Raja A."/>
            <person name="Underwood J."/>
            <person name="Diekhans M."/>
            <person name="Fiddes I."/>
            <person name="Haussler D."/>
            <person name="Eichler E."/>
        </authorList>
    </citation>
    <scope>NUCLEOTIDE SEQUENCE [LARGE SCALE GENOMIC DNA]</scope>
    <source>
        <strain evidence="2">Yerkes chimp pedigree #C0471</strain>
    </source>
</reference>
<feature type="non-terminal residue" evidence="2">
    <location>
        <position position="102"/>
    </location>
</feature>
<evidence type="ECO:0000256" key="1">
    <source>
        <dbReference type="SAM" id="MobiDB-lite"/>
    </source>
</evidence>
<sequence>MSRGQFGQGQEPLDMFFWVNEISGEIAYPPQKADAPAVSPESPQKKPPSQPRSVQEAPCSPQGPPAQRPALAPPSKPSLKDSGSRNPCPSAPTWARPKPEER</sequence>
<proteinExistence type="predicted"/>
<dbReference type="AlphaFoldDB" id="A0A2J8PAU1"/>
<organism evidence="2 3">
    <name type="scientific">Pan troglodytes</name>
    <name type="common">Chimpanzee</name>
    <dbReference type="NCBI Taxonomy" id="9598"/>
    <lineage>
        <taxon>Eukaryota</taxon>
        <taxon>Metazoa</taxon>
        <taxon>Chordata</taxon>
        <taxon>Craniata</taxon>
        <taxon>Vertebrata</taxon>
        <taxon>Euteleostomi</taxon>
        <taxon>Mammalia</taxon>
        <taxon>Eutheria</taxon>
        <taxon>Euarchontoglires</taxon>
        <taxon>Primates</taxon>
        <taxon>Haplorrhini</taxon>
        <taxon>Catarrhini</taxon>
        <taxon>Hominidae</taxon>
        <taxon>Pan</taxon>
    </lineage>
</organism>
<evidence type="ECO:0000313" key="3">
    <source>
        <dbReference type="Proteomes" id="UP000236370"/>
    </source>
</evidence>
<dbReference type="EMBL" id="NBAG03000218">
    <property type="protein sequence ID" value="PNI81114.1"/>
    <property type="molecule type" value="Genomic_DNA"/>
</dbReference>
<dbReference type="Proteomes" id="UP000236370">
    <property type="component" value="Unassembled WGS sequence"/>
</dbReference>
<protein>
    <submittedName>
        <fullName evidence="2">LINC00694 isoform 1</fullName>
    </submittedName>
</protein>
<gene>
    <name evidence="2" type="ORF">CK820_G0005286</name>
</gene>
<accession>A0A2J8PAU1</accession>